<feature type="non-terminal residue" evidence="2">
    <location>
        <position position="206"/>
    </location>
</feature>
<gene>
    <name evidence="2" type="ORF">A6R68_12261</name>
</gene>
<sequence>AESKFYTPPQKVSENGAFQTSKTIEITRHGLWCSILEELWQDTDPTKRDQQNQSPPWSPGAFLNKKAQSTDRECECEETRKTIPLVSDFISTQKGAPKLLTKGLKHNLETNGEDRSNITKQLNDVVTSDQLFTQDSSNANCTIPHEGQNSCKKVRVEMPSANSCLQEAIGMPWEIVPYYIPLKVHHHIHIEMQSGWEVIQQCIPTG</sequence>
<name>A0A1A6H6C1_NEOLE</name>
<protein>
    <submittedName>
        <fullName evidence="2">Uncharacterized protein</fullName>
    </submittedName>
</protein>
<feature type="non-terminal residue" evidence="2">
    <location>
        <position position="1"/>
    </location>
</feature>
<reference evidence="2 3" key="1">
    <citation type="submission" date="2016-06" db="EMBL/GenBank/DDBJ databases">
        <title>The Draft Genome Sequence and Annotation of the Desert Woodrat Neotoma lepida.</title>
        <authorList>
            <person name="Campbell M."/>
            <person name="Oakeson K.F."/>
            <person name="Yandell M."/>
            <person name="Halpert J.R."/>
            <person name="Dearing D."/>
        </authorList>
    </citation>
    <scope>NUCLEOTIDE SEQUENCE [LARGE SCALE GENOMIC DNA]</scope>
    <source>
        <strain evidence="2">417</strain>
        <tissue evidence="2">Liver</tissue>
    </source>
</reference>
<evidence type="ECO:0000313" key="3">
    <source>
        <dbReference type="Proteomes" id="UP000092124"/>
    </source>
</evidence>
<comment type="caution">
    <text evidence="2">The sequence shown here is derived from an EMBL/GenBank/DDBJ whole genome shotgun (WGS) entry which is preliminary data.</text>
</comment>
<evidence type="ECO:0000256" key="1">
    <source>
        <dbReference type="SAM" id="MobiDB-lite"/>
    </source>
</evidence>
<dbReference type="STRING" id="56216.A0A1A6H6C1"/>
<keyword evidence="3" id="KW-1185">Reference proteome</keyword>
<accession>A0A1A6H6C1</accession>
<proteinExistence type="predicted"/>
<dbReference type="Proteomes" id="UP000092124">
    <property type="component" value="Unassembled WGS sequence"/>
</dbReference>
<feature type="region of interest" description="Disordered" evidence="1">
    <location>
        <begin position="45"/>
        <end position="64"/>
    </location>
</feature>
<dbReference type="AlphaFoldDB" id="A0A1A6H6C1"/>
<organism evidence="2 3">
    <name type="scientific">Neotoma lepida</name>
    <name type="common">Desert woodrat</name>
    <dbReference type="NCBI Taxonomy" id="56216"/>
    <lineage>
        <taxon>Eukaryota</taxon>
        <taxon>Metazoa</taxon>
        <taxon>Chordata</taxon>
        <taxon>Craniata</taxon>
        <taxon>Vertebrata</taxon>
        <taxon>Euteleostomi</taxon>
        <taxon>Mammalia</taxon>
        <taxon>Eutheria</taxon>
        <taxon>Euarchontoglires</taxon>
        <taxon>Glires</taxon>
        <taxon>Rodentia</taxon>
        <taxon>Myomorpha</taxon>
        <taxon>Muroidea</taxon>
        <taxon>Cricetidae</taxon>
        <taxon>Neotominae</taxon>
        <taxon>Neotoma</taxon>
    </lineage>
</organism>
<evidence type="ECO:0000313" key="2">
    <source>
        <dbReference type="EMBL" id="OBS73162.1"/>
    </source>
</evidence>
<dbReference type="EMBL" id="LZPO01054429">
    <property type="protein sequence ID" value="OBS73162.1"/>
    <property type="molecule type" value="Genomic_DNA"/>
</dbReference>